<dbReference type="Pfam" id="PF22042">
    <property type="entry name" value="EF-G_D2"/>
    <property type="match status" value="1"/>
</dbReference>
<evidence type="ECO:0000256" key="4">
    <source>
        <dbReference type="ARBA" id="ARBA00022917"/>
    </source>
</evidence>
<dbReference type="InterPro" id="IPR035647">
    <property type="entry name" value="EFG_III/V"/>
</dbReference>
<dbReference type="InterPro" id="IPR000795">
    <property type="entry name" value="T_Tr_GTP-bd_dom"/>
</dbReference>
<dbReference type="CDD" id="cd04170">
    <property type="entry name" value="EF-G_bact"/>
    <property type="match status" value="1"/>
</dbReference>
<dbReference type="CDD" id="cd01434">
    <property type="entry name" value="EFG_mtEFG1_IV"/>
    <property type="match status" value="1"/>
</dbReference>
<dbReference type="Pfam" id="PF00679">
    <property type="entry name" value="EFG_C"/>
    <property type="match status" value="1"/>
</dbReference>
<dbReference type="GO" id="GO:0003924">
    <property type="term" value="F:GTPase activity"/>
    <property type="evidence" value="ECO:0007669"/>
    <property type="project" value="InterPro"/>
</dbReference>
<dbReference type="InterPro" id="IPR047872">
    <property type="entry name" value="EFG_IV"/>
</dbReference>
<dbReference type="Gene3D" id="3.40.50.300">
    <property type="entry name" value="P-loop containing nucleotide triphosphate hydrolases"/>
    <property type="match status" value="1"/>
</dbReference>
<dbReference type="SUPFAM" id="SSF54211">
    <property type="entry name" value="Ribosomal protein S5 domain 2-like"/>
    <property type="match status" value="1"/>
</dbReference>
<proteinExistence type="predicted"/>
<dbReference type="CDD" id="cd03713">
    <property type="entry name" value="EFG_mtEFG_C"/>
    <property type="match status" value="1"/>
</dbReference>
<dbReference type="InterPro" id="IPR009000">
    <property type="entry name" value="Transl_B-barrel_sf"/>
</dbReference>
<dbReference type="InterPro" id="IPR000640">
    <property type="entry name" value="EFG_V-like"/>
</dbReference>
<dbReference type="InterPro" id="IPR014721">
    <property type="entry name" value="Ribsml_uS5_D2-typ_fold_subgr"/>
</dbReference>
<comment type="caution">
    <text evidence="8">The sequence shown here is derived from an EMBL/GenBank/DDBJ whole genome shotgun (WGS) entry which is preliminary data.</text>
</comment>
<accession>A0A840FT14</accession>
<dbReference type="Gene3D" id="3.30.70.870">
    <property type="entry name" value="Elongation Factor G (Translational Gtpase), domain 3"/>
    <property type="match status" value="1"/>
</dbReference>
<dbReference type="FunFam" id="3.30.230.10:FF:000003">
    <property type="entry name" value="Elongation factor G"/>
    <property type="match status" value="1"/>
</dbReference>
<dbReference type="GO" id="GO:0005525">
    <property type="term" value="F:GTP binding"/>
    <property type="evidence" value="ECO:0007669"/>
    <property type="project" value="UniProtKB-KW"/>
</dbReference>
<dbReference type="InterPro" id="IPR035649">
    <property type="entry name" value="EFG_V"/>
</dbReference>
<keyword evidence="4" id="KW-0648">Protein biosynthesis</keyword>
<dbReference type="GO" id="GO:0003746">
    <property type="term" value="F:translation elongation factor activity"/>
    <property type="evidence" value="ECO:0007669"/>
    <property type="project" value="UniProtKB-KW"/>
</dbReference>
<dbReference type="GO" id="GO:0097216">
    <property type="term" value="F:guanosine tetraphosphate binding"/>
    <property type="evidence" value="ECO:0007669"/>
    <property type="project" value="UniProtKB-ARBA"/>
</dbReference>
<dbReference type="SMART" id="SM00838">
    <property type="entry name" value="EFG_C"/>
    <property type="match status" value="1"/>
</dbReference>
<gene>
    <name evidence="8" type="ORF">GGD71_000625</name>
</gene>
<dbReference type="InterPro" id="IPR005517">
    <property type="entry name" value="Transl_elong_EFG/EF2_IV"/>
</dbReference>
<evidence type="ECO:0000256" key="3">
    <source>
        <dbReference type="ARBA" id="ARBA00022768"/>
    </source>
</evidence>
<feature type="domain" description="Tr-type G" evidence="7">
    <location>
        <begin position="13"/>
        <end position="268"/>
    </location>
</feature>
<dbReference type="RefSeq" id="WP_184635221.1">
    <property type="nucleotide sequence ID" value="NZ_JACIFZ010000001.1"/>
</dbReference>
<dbReference type="SUPFAM" id="SSF50447">
    <property type="entry name" value="Translation proteins"/>
    <property type="match status" value="1"/>
</dbReference>
<dbReference type="PANTHER" id="PTHR43261:SF6">
    <property type="entry name" value="ELONGATION FACTOR G-LIKE PROTEIN"/>
    <property type="match status" value="1"/>
</dbReference>
<dbReference type="InterPro" id="IPR027417">
    <property type="entry name" value="P-loop_NTPase"/>
</dbReference>
<dbReference type="Proteomes" id="UP000524450">
    <property type="component" value="Unassembled WGS sequence"/>
</dbReference>
<evidence type="ECO:0000256" key="5">
    <source>
        <dbReference type="ARBA" id="ARBA00023134"/>
    </source>
</evidence>
<sequence>MPSRSNGLAAEMEAVRTLALVGACASGKTSIAEALLHEAGAIGARGSVERGTTVSDHDPLEKRMQHSLNATLMHLAHDGTRIHLIDTPGGADFLGQSLPALEAVETAAIVVNASAGIEPMTLRMMDYAASRHLARLIVVNRIDDPGADLASLLAQIQAAFGRECLPLNLPAAGGTRVIDCFYNREGESDIGAVDAAHRALVEQVVEVDAAFVERYLNDGDVDASELHAPLEQALREGHLIPVCFISARSGAGAAELLDIIVKLLPDPSEANPPDFLLGEGADAKPMQARPDASLHVLAHVFKVTSDPYVGKLGIMRVHQGTLASDSQLYIGDGRKPFKVGHLFMLQGKDHVEVPRAVPGDIVAVAKVEEIQFDAVLHDAAEDSHVHLAPLEFPVPVHGLAVEPKRHGDEQRAWEILGKLAAEDPCLRIEHVAATNETVLYGLGELHLRMVLDRLREVYRFEVQTRPPRIAYRETVTAPAEGHHRHKKQTGGAGQFGEVFLRIEPLARGDGFEFADEVRGGAIPGQFIPAVEKGVREVLACGAIAGYPVVDVRVVVHDGKHHSVDSKDIAFATAGRKAFMAAIREARPVVLEPIVQIEIVAPEHAVGDVTSDLSSRRGLVTGTSTIGAGAAAVRGQVPMAELASYQSRLNAMTSGQGRYTIALSHYEAVPPNVQQVLMAQYRGREEDQ</sequence>
<dbReference type="InterPro" id="IPR053905">
    <property type="entry name" value="EF-G-like_DII"/>
</dbReference>
<dbReference type="NCBIfam" id="NF009381">
    <property type="entry name" value="PRK12740.1-5"/>
    <property type="match status" value="1"/>
</dbReference>
<protein>
    <recommendedName>
        <fullName evidence="1">Elongation factor G</fullName>
    </recommendedName>
</protein>
<organism evidence="8 9">
    <name type="scientific">Variovorax guangxiensis</name>
    <dbReference type="NCBI Taxonomy" id="1775474"/>
    <lineage>
        <taxon>Bacteria</taxon>
        <taxon>Pseudomonadati</taxon>
        <taxon>Pseudomonadota</taxon>
        <taxon>Betaproteobacteria</taxon>
        <taxon>Burkholderiales</taxon>
        <taxon>Comamonadaceae</taxon>
        <taxon>Variovorax</taxon>
    </lineage>
</organism>
<dbReference type="PANTHER" id="PTHR43261">
    <property type="entry name" value="TRANSLATION ELONGATION FACTOR G-RELATED"/>
    <property type="match status" value="1"/>
</dbReference>
<dbReference type="EMBL" id="JACIFZ010000001">
    <property type="protein sequence ID" value="MBB4219878.1"/>
    <property type="molecule type" value="Genomic_DNA"/>
</dbReference>
<dbReference type="Gene3D" id="2.40.30.10">
    <property type="entry name" value="Translation factors"/>
    <property type="match status" value="1"/>
</dbReference>
<dbReference type="Gene3D" id="3.30.70.240">
    <property type="match status" value="1"/>
</dbReference>
<dbReference type="InterPro" id="IPR020568">
    <property type="entry name" value="Ribosomal_Su5_D2-typ_SF"/>
</dbReference>
<evidence type="ECO:0000256" key="1">
    <source>
        <dbReference type="ARBA" id="ARBA00017872"/>
    </source>
</evidence>
<evidence type="ECO:0000313" key="8">
    <source>
        <dbReference type="EMBL" id="MBB4219878.1"/>
    </source>
</evidence>
<name>A0A840FT14_9BURK</name>
<evidence type="ECO:0000313" key="9">
    <source>
        <dbReference type="Proteomes" id="UP000524450"/>
    </source>
</evidence>
<dbReference type="NCBIfam" id="NF009891">
    <property type="entry name" value="PRK13351.1-1"/>
    <property type="match status" value="1"/>
</dbReference>
<dbReference type="SMART" id="SM00889">
    <property type="entry name" value="EFG_IV"/>
    <property type="match status" value="1"/>
</dbReference>
<dbReference type="Pfam" id="PF00009">
    <property type="entry name" value="GTP_EFTU"/>
    <property type="match status" value="1"/>
</dbReference>
<dbReference type="Pfam" id="PF03764">
    <property type="entry name" value="EFG_IV"/>
    <property type="match status" value="1"/>
</dbReference>
<comment type="function">
    <text evidence="6">Catalyzes the GTP-dependent ribosomal translocation step during translation elongation. During this step, the ribosome changes from the pre-translocational (PRE) to the post-translocational (POST) state as the newly formed A-site-bound peptidyl-tRNA and P-site-bound deacylated tRNA move to the P and E sites, respectively. Catalyzes the coordinated movement of the two tRNA molecules, the mRNA and conformational changes in the ribosome.</text>
</comment>
<dbReference type="CDD" id="cd04088">
    <property type="entry name" value="EFG_mtEFG_II"/>
    <property type="match status" value="1"/>
</dbReference>
<dbReference type="Gene3D" id="3.30.230.10">
    <property type="match status" value="1"/>
</dbReference>
<dbReference type="PROSITE" id="PS51722">
    <property type="entry name" value="G_TR_2"/>
    <property type="match status" value="1"/>
</dbReference>
<dbReference type="SUPFAM" id="SSF54980">
    <property type="entry name" value="EF-G C-terminal domain-like"/>
    <property type="match status" value="2"/>
</dbReference>
<dbReference type="SUPFAM" id="SSF52540">
    <property type="entry name" value="P-loop containing nucleoside triphosphate hydrolases"/>
    <property type="match status" value="1"/>
</dbReference>
<dbReference type="FunFam" id="3.30.70.240:FF:000001">
    <property type="entry name" value="Elongation factor G"/>
    <property type="match status" value="1"/>
</dbReference>
<dbReference type="GO" id="GO:0032790">
    <property type="term" value="P:ribosome disassembly"/>
    <property type="evidence" value="ECO:0007669"/>
    <property type="project" value="TreeGrafter"/>
</dbReference>
<evidence type="ECO:0000256" key="6">
    <source>
        <dbReference type="ARBA" id="ARBA00024731"/>
    </source>
</evidence>
<evidence type="ECO:0000256" key="2">
    <source>
        <dbReference type="ARBA" id="ARBA00022741"/>
    </source>
</evidence>
<keyword evidence="2" id="KW-0547">Nucleotide-binding</keyword>
<dbReference type="InterPro" id="IPR041095">
    <property type="entry name" value="EFG_II"/>
</dbReference>
<evidence type="ECO:0000259" key="7">
    <source>
        <dbReference type="PROSITE" id="PS51722"/>
    </source>
</evidence>
<keyword evidence="5" id="KW-0342">GTP-binding</keyword>
<reference evidence="8 9" key="1">
    <citation type="submission" date="2020-08" db="EMBL/GenBank/DDBJ databases">
        <title>Genomic Encyclopedia of Type Strains, Phase IV (KMG-V): Genome sequencing to study the core and pangenomes of soil and plant-associated prokaryotes.</title>
        <authorList>
            <person name="Whitman W."/>
        </authorList>
    </citation>
    <scope>NUCLEOTIDE SEQUENCE [LARGE SCALE GENOMIC DNA]</scope>
    <source>
        <strain evidence="8 9">34/80</strain>
    </source>
</reference>
<keyword evidence="3 8" id="KW-0251">Elongation factor</keyword>
<dbReference type="Pfam" id="PF14492">
    <property type="entry name" value="EFG_III"/>
    <property type="match status" value="1"/>
</dbReference>
<dbReference type="AlphaFoldDB" id="A0A840FT14"/>